<reference evidence="3" key="1">
    <citation type="submission" date="2020-10" db="EMBL/GenBank/DDBJ databases">
        <authorList>
            <person name="Gilroy R."/>
        </authorList>
    </citation>
    <scope>NUCLEOTIDE SEQUENCE</scope>
    <source>
        <strain evidence="3">ChiSxjej2B14-8506</strain>
    </source>
</reference>
<dbReference type="Pfam" id="PF05378">
    <property type="entry name" value="Hydant_A_N"/>
    <property type="match status" value="1"/>
</dbReference>
<dbReference type="InterPro" id="IPR002821">
    <property type="entry name" value="Hydantoinase_A"/>
</dbReference>
<evidence type="ECO:0000313" key="4">
    <source>
        <dbReference type="Proteomes" id="UP000824123"/>
    </source>
</evidence>
<name>A0A9D1S3X9_9FIRM</name>
<organism evidence="3 4">
    <name type="scientific">Candidatus Fimadaptatus faecigallinarum</name>
    <dbReference type="NCBI Taxonomy" id="2840814"/>
    <lineage>
        <taxon>Bacteria</taxon>
        <taxon>Bacillati</taxon>
        <taxon>Bacillota</taxon>
        <taxon>Clostridia</taxon>
        <taxon>Eubacteriales</taxon>
        <taxon>Candidatus Fimadaptatus</taxon>
    </lineage>
</organism>
<dbReference type="AlphaFoldDB" id="A0A9D1S3X9"/>
<evidence type="ECO:0000259" key="2">
    <source>
        <dbReference type="Pfam" id="PF05378"/>
    </source>
</evidence>
<dbReference type="Proteomes" id="UP000824123">
    <property type="component" value="Unassembled WGS sequence"/>
</dbReference>
<gene>
    <name evidence="3" type="ORF">IAC59_00235</name>
</gene>
<accession>A0A9D1S3X9</accession>
<evidence type="ECO:0000259" key="1">
    <source>
        <dbReference type="Pfam" id="PF01968"/>
    </source>
</evidence>
<protein>
    <submittedName>
        <fullName evidence="3">Hydantoinase/oxoprolinase family protein</fullName>
    </submittedName>
</protein>
<dbReference type="InterPro" id="IPR045079">
    <property type="entry name" value="Oxoprolinase-like"/>
</dbReference>
<sequence length="671" mass="72574">MAYGIGIDTGGTYTDAVVFDLDARQVLAKGKSPTTKHDLSLGIGGALDSLPRELLERAELVALSTTLATNACVEGKGGRARLVLMGTTRKTLEWIEADKKYGLNFDDVLCLNTGGTFDGRVVDQPDWAKVIAEHDDFFRDAEALGVAEVNALHNGAVCETGARDALVARYGVPFVRASELVSGLNVMERGATALLNARLLPVVKQFMEAVDKALRARGIDAPRMIVRSDGSLMVDELARTRPVETILSGPAASVLGGRELAECENCLIVDMGGTTTDISIVRDGVPGMTGGIRIGGWRTQIKGVFIDTLGLGGDTRVYMRDAHLELDTRRVEPLCVAAARWPVVKAELERLLESRRVHTLPIHEFLYLVREPDDMSHYAESERELIAQLKDGPAMIGGDRIDMYSLGSERLENEGIVMRCGLTPTDIMHIKGDFDAFDREASELGARYFLRALPQYKDDARSLAGLCDEVYGLVKRRLFENVARVLIEARYPEICRGGLDGQLRALIARRWERRDQADDAAFCALRLDVGAALIGIGAPTHIFLPEVAQALGTRCVISEHSGVANAIGAVVADINARASVEIRADYAFGGLEGYSIHAPGVHESFDEYEQALDAARTVAEQAAVAEARRRGALGELSVDVQVRTHVSHTRDGGEVDLGTAVVALATGRMSA</sequence>
<evidence type="ECO:0000313" key="3">
    <source>
        <dbReference type="EMBL" id="HIU45667.1"/>
    </source>
</evidence>
<dbReference type="InterPro" id="IPR008040">
    <property type="entry name" value="Hydant_A_N"/>
</dbReference>
<dbReference type="SUPFAM" id="SSF53067">
    <property type="entry name" value="Actin-like ATPase domain"/>
    <property type="match status" value="1"/>
</dbReference>
<dbReference type="GO" id="GO:0017168">
    <property type="term" value="F:5-oxoprolinase (ATP-hydrolyzing) activity"/>
    <property type="evidence" value="ECO:0007669"/>
    <property type="project" value="TreeGrafter"/>
</dbReference>
<dbReference type="EMBL" id="DVNK01000002">
    <property type="protein sequence ID" value="HIU45667.1"/>
    <property type="molecule type" value="Genomic_DNA"/>
</dbReference>
<feature type="domain" description="Hydantoinase A/oxoprolinase" evidence="1">
    <location>
        <begin position="189"/>
        <end position="322"/>
    </location>
</feature>
<dbReference type="Gene3D" id="3.30.420.40">
    <property type="match status" value="1"/>
</dbReference>
<dbReference type="InterPro" id="IPR043129">
    <property type="entry name" value="ATPase_NBD"/>
</dbReference>
<dbReference type="PANTHER" id="PTHR11365">
    <property type="entry name" value="5-OXOPROLINASE RELATED"/>
    <property type="match status" value="1"/>
</dbReference>
<dbReference type="Pfam" id="PF01968">
    <property type="entry name" value="Hydantoinase_A"/>
    <property type="match status" value="1"/>
</dbReference>
<comment type="caution">
    <text evidence="3">The sequence shown here is derived from an EMBL/GenBank/DDBJ whole genome shotgun (WGS) entry which is preliminary data.</text>
</comment>
<dbReference type="GO" id="GO:0005829">
    <property type="term" value="C:cytosol"/>
    <property type="evidence" value="ECO:0007669"/>
    <property type="project" value="TreeGrafter"/>
</dbReference>
<proteinExistence type="predicted"/>
<feature type="domain" description="Hydantoinase/oxoprolinase N-terminal" evidence="2">
    <location>
        <begin position="5"/>
        <end position="151"/>
    </location>
</feature>
<dbReference type="PANTHER" id="PTHR11365:SF2">
    <property type="entry name" value="5-OXOPROLINASE"/>
    <property type="match status" value="1"/>
</dbReference>
<reference evidence="3" key="2">
    <citation type="journal article" date="2021" name="PeerJ">
        <title>Extensive microbial diversity within the chicken gut microbiome revealed by metagenomics and culture.</title>
        <authorList>
            <person name="Gilroy R."/>
            <person name="Ravi A."/>
            <person name="Getino M."/>
            <person name="Pursley I."/>
            <person name="Horton D.L."/>
            <person name="Alikhan N.F."/>
            <person name="Baker D."/>
            <person name="Gharbi K."/>
            <person name="Hall N."/>
            <person name="Watson M."/>
            <person name="Adriaenssens E.M."/>
            <person name="Foster-Nyarko E."/>
            <person name="Jarju S."/>
            <person name="Secka A."/>
            <person name="Antonio M."/>
            <person name="Oren A."/>
            <person name="Chaudhuri R.R."/>
            <person name="La Ragione R."/>
            <person name="Hildebrand F."/>
            <person name="Pallen M.J."/>
        </authorList>
    </citation>
    <scope>NUCLEOTIDE SEQUENCE</scope>
    <source>
        <strain evidence="3">ChiSxjej2B14-8506</strain>
    </source>
</reference>
<dbReference type="GO" id="GO:0006749">
    <property type="term" value="P:glutathione metabolic process"/>
    <property type="evidence" value="ECO:0007669"/>
    <property type="project" value="TreeGrafter"/>
</dbReference>